<gene>
    <name evidence="5" type="primary">vapC</name>
    <name evidence="7" type="ORF">Mal64_13660</name>
</gene>
<comment type="cofactor">
    <cofactor evidence="5">
        <name>Mg(2+)</name>
        <dbReference type="ChEBI" id="CHEBI:18420"/>
    </cofactor>
</comment>
<dbReference type="HAMAP" id="MF_00265">
    <property type="entry name" value="VapC_Nob1"/>
    <property type="match status" value="1"/>
</dbReference>
<sequence length="138" mass="15679">MNALLLDTGVIVALLDRREEHHRQCNELVMSTEALMITCEAVITEACFLLRRVPGAADDVLDNVERGEFQIPAQLTPRVKSVRRLMKKYADTPMDFADACLVDLANEAGTGRILTLDRDFQVYRWGRNRAFELLVDLE</sequence>
<keyword evidence="5" id="KW-0800">Toxin</keyword>
<dbReference type="InterPro" id="IPR002716">
    <property type="entry name" value="PIN_dom"/>
</dbReference>
<accession>A0A5C5ZVD8</accession>
<evidence type="ECO:0000256" key="5">
    <source>
        <dbReference type="HAMAP-Rule" id="MF_00265"/>
    </source>
</evidence>
<dbReference type="Gene3D" id="3.40.50.1010">
    <property type="entry name" value="5'-nuclease"/>
    <property type="match status" value="1"/>
</dbReference>
<dbReference type="GO" id="GO:0090729">
    <property type="term" value="F:toxin activity"/>
    <property type="evidence" value="ECO:0007669"/>
    <property type="project" value="UniProtKB-KW"/>
</dbReference>
<dbReference type="EC" id="3.1.-.-" evidence="5"/>
<evidence type="ECO:0000256" key="1">
    <source>
        <dbReference type="ARBA" id="ARBA00022649"/>
    </source>
</evidence>
<comment type="caution">
    <text evidence="7">The sequence shown here is derived from an EMBL/GenBank/DDBJ whole genome shotgun (WGS) entry which is preliminary data.</text>
</comment>
<comment type="similarity">
    <text evidence="5">Belongs to the PINc/VapC protein family.</text>
</comment>
<keyword evidence="1 5" id="KW-1277">Toxin-antitoxin system</keyword>
<dbReference type="Proteomes" id="UP000315440">
    <property type="component" value="Unassembled WGS sequence"/>
</dbReference>
<feature type="domain" description="PIN" evidence="6">
    <location>
        <begin position="5"/>
        <end position="123"/>
    </location>
</feature>
<keyword evidence="8" id="KW-1185">Reference proteome</keyword>
<organism evidence="7 8">
    <name type="scientific">Pseudobythopirellula maris</name>
    <dbReference type="NCBI Taxonomy" id="2527991"/>
    <lineage>
        <taxon>Bacteria</taxon>
        <taxon>Pseudomonadati</taxon>
        <taxon>Planctomycetota</taxon>
        <taxon>Planctomycetia</taxon>
        <taxon>Pirellulales</taxon>
        <taxon>Lacipirellulaceae</taxon>
        <taxon>Pseudobythopirellula</taxon>
    </lineage>
</organism>
<dbReference type="EMBL" id="SJPQ01000001">
    <property type="protein sequence ID" value="TWT90967.1"/>
    <property type="molecule type" value="Genomic_DNA"/>
</dbReference>
<evidence type="ECO:0000259" key="6">
    <source>
        <dbReference type="Pfam" id="PF01850"/>
    </source>
</evidence>
<dbReference type="AlphaFoldDB" id="A0A5C5ZVD8"/>
<keyword evidence="3 5" id="KW-0479">Metal-binding</keyword>
<reference evidence="7 8" key="1">
    <citation type="submission" date="2019-02" db="EMBL/GenBank/DDBJ databases">
        <title>Deep-cultivation of Planctomycetes and their phenomic and genomic characterization uncovers novel biology.</title>
        <authorList>
            <person name="Wiegand S."/>
            <person name="Jogler M."/>
            <person name="Boedeker C."/>
            <person name="Pinto D."/>
            <person name="Vollmers J."/>
            <person name="Rivas-Marin E."/>
            <person name="Kohn T."/>
            <person name="Peeters S.H."/>
            <person name="Heuer A."/>
            <person name="Rast P."/>
            <person name="Oberbeckmann S."/>
            <person name="Bunk B."/>
            <person name="Jeske O."/>
            <person name="Meyerdierks A."/>
            <person name="Storesund J.E."/>
            <person name="Kallscheuer N."/>
            <person name="Luecker S."/>
            <person name="Lage O.M."/>
            <person name="Pohl T."/>
            <person name="Merkel B.J."/>
            <person name="Hornburger P."/>
            <person name="Mueller R.-W."/>
            <person name="Bruemmer F."/>
            <person name="Labrenz M."/>
            <person name="Spormann A.M."/>
            <person name="Op Den Camp H."/>
            <person name="Overmann J."/>
            <person name="Amann R."/>
            <person name="Jetten M.S.M."/>
            <person name="Mascher T."/>
            <person name="Medema M.H."/>
            <person name="Devos D.P."/>
            <person name="Kaster A.-K."/>
            <person name="Ovreas L."/>
            <person name="Rohde M."/>
            <person name="Galperin M.Y."/>
            <person name="Jogler C."/>
        </authorList>
    </citation>
    <scope>NUCLEOTIDE SEQUENCE [LARGE SCALE GENOMIC DNA]</scope>
    <source>
        <strain evidence="7 8">Mal64</strain>
    </source>
</reference>
<dbReference type="RefSeq" id="WP_197525518.1">
    <property type="nucleotide sequence ID" value="NZ_SJPQ01000001.1"/>
</dbReference>
<evidence type="ECO:0000313" key="7">
    <source>
        <dbReference type="EMBL" id="TWT90967.1"/>
    </source>
</evidence>
<evidence type="ECO:0000256" key="2">
    <source>
        <dbReference type="ARBA" id="ARBA00022722"/>
    </source>
</evidence>
<dbReference type="GO" id="GO:0016787">
    <property type="term" value="F:hydrolase activity"/>
    <property type="evidence" value="ECO:0007669"/>
    <property type="project" value="UniProtKB-KW"/>
</dbReference>
<dbReference type="GO" id="GO:0004540">
    <property type="term" value="F:RNA nuclease activity"/>
    <property type="evidence" value="ECO:0007669"/>
    <property type="project" value="InterPro"/>
</dbReference>
<evidence type="ECO:0000256" key="4">
    <source>
        <dbReference type="ARBA" id="ARBA00022801"/>
    </source>
</evidence>
<name>A0A5C5ZVD8_9BACT</name>
<dbReference type="InterPro" id="IPR029060">
    <property type="entry name" value="PIN-like_dom_sf"/>
</dbReference>
<keyword evidence="2 5" id="KW-0540">Nuclease</keyword>
<keyword evidence="5" id="KW-0460">Magnesium</keyword>
<evidence type="ECO:0000256" key="3">
    <source>
        <dbReference type="ARBA" id="ARBA00022723"/>
    </source>
</evidence>
<dbReference type="InterPro" id="IPR022907">
    <property type="entry name" value="VapC_family"/>
</dbReference>
<evidence type="ECO:0000313" key="8">
    <source>
        <dbReference type="Proteomes" id="UP000315440"/>
    </source>
</evidence>
<feature type="binding site" evidence="5">
    <location>
        <position position="98"/>
    </location>
    <ligand>
        <name>Mg(2+)</name>
        <dbReference type="ChEBI" id="CHEBI:18420"/>
    </ligand>
</feature>
<protein>
    <recommendedName>
        <fullName evidence="5">Ribonuclease VapC</fullName>
        <shortName evidence="5">RNase VapC</shortName>
        <ecNumber evidence="5">3.1.-.-</ecNumber>
    </recommendedName>
    <alternativeName>
        <fullName evidence="5">Toxin VapC</fullName>
    </alternativeName>
</protein>
<proteinExistence type="inferred from homology"/>
<dbReference type="SUPFAM" id="SSF88723">
    <property type="entry name" value="PIN domain-like"/>
    <property type="match status" value="1"/>
</dbReference>
<dbReference type="GO" id="GO:0000287">
    <property type="term" value="F:magnesium ion binding"/>
    <property type="evidence" value="ECO:0007669"/>
    <property type="project" value="UniProtKB-UniRule"/>
</dbReference>
<dbReference type="Pfam" id="PF01850">
    <property type="entry name" value="PIN"/>
    <property type="match status" value="1"/>
</dbReference>
<feature type="binding site" evidence="5">
    <location>
        <position position="7"/>
    </location>
    <ligand>
        <name>Mg(2+)</name>
        <dbReference type="ChEBI" id="CHEBI:18420"/>
    </ligand>
</feature>
<comment type="function">
    <text evidence="5">Toxic component of a toxin-antitoxin (TA) system. An RNase.</text>
</comment>
<keyword evidence="4 5" id="KW-0378">Hydrolase</keyword>